<comment type="caution">
    <text evidence="1">The sequence shown here is derived from an EMBL/GenBank/DDBJ whole genome shotgun (WGS) entry which is preliminary data.</text>
</comment>
<dbReference type="RefSeq" id="WP_345736703.1">
    <property type="nucleotide sequence ID" value="NZ_BAABIA010000004.1"/>
</dbReference>
<sequence>MSKKDMIEQLRHRLASNDRWALRALMRIYQNQTADEQCRETTIERNGIGFTGPDAEILTSFARHYQRRGSLSERQMIILRRRIPAYARQIVQGSDTTRLEAAFSSTVTTQAAEPNG</sequence>
<gene>
    <name evidence="1" type="ORF">GCM10023213_25000</name>
</gene>
<dbReference type="EMBL" id="BAABIA010000004">
    <property type="protein sequence ID" value="GAA5141190.1"/>
    <property type="molecule type" value="Genomic_DNA"/>
</dbReference>
<organism evidence="1 2">
    <name type="scientific">Prosthecobacter algae</name>
    <dbReference type="NCBI Taxonomy" id="1144682"/>
    <lineage>
        <taxon>Bacteria</taxon>
        <taxon>Pseudomonadati</taxon>
        <taxon>Verrucomicrobiota</taxon>
        <taxon>Verrucomicrobiia</taxon>
        <taxon>Verrucomicrobiales</taxon>
        <taxon>Verrucomicrobiaceae</taxon>
        <taxon>Prosthecobacter</taxon>
    </lineage>
</organism>
<evidence type="ECO:0000313" key="1">
    <source>
        <dbReference type="EMBL" id="GAA5141190.1"/>
    </source>
</evidence>
<protein>
    <submittedName>
        <fullName evidence="1">Uncharacterized protein</fullName>
    </submittedName>
</protein>
<reference evidence="2" key="1">
    <citation type="journal article" date="2019" name="Int. J. Syst. Evol. Microbiol.">
        <title>The Global Catalogue of Microorganisms (GCM) 10K type strain sequencing project: providing services to taxonomists for standard genome sequencing and annotation.</title>
        <authorList>
            <consortium name="The Broad Institute Genomics Platform"/>
            <consortium name="The Broad Institute Genome Sequencing Center for Infectious Disease"/>
            <person name="Wu L."/>
            <person name="Ma J."/>
        </authorList>
    </citation>
    <scope>NUCLEOTIDE SEQUENCE [LARGE SCALE GENOMIC DNA]</scope>
    <source>
        <strain evidence="2">JCM 18053</strain>
    </source>
</reference>
<accession>A0ABP9PAH7</accession>
<keyword evidence="2" id="KW-1185">Reference proteome</keyword>
<proteinExistence type="predicted"/>
<name>A0ABP9PAH7_9BACT</name>
<evidence type="ECO:0000313" key="2">
    <source>
        <dbReference type="Proteomes" id="UP001499852"/>
    </source>
</evidence>
<dbReference type="Proteomes" id="UP001499852">
    <property type="component" value="Unassembled WGS sequence"/>
</dbReference>